<comment type="similarity">
    <text evidence="1 3">Belongs to the thiolase-like superfamily. Beta-ketoacyl-ACP synthases family.</text>
</comment>
<accession>A0ABU9HKU9</accession>
<evidence type="ECO:0000256" key="3">
    <source>
        <dbReference type="RuleBase" id="RU003694"/>
    </source>
</evidence>
<dbReference type="SMART" id="SM00825">
    <property type="entry name" value="PKS_KS"/>
    <property type="match status" value="1"/>
</dbReference>
<feature type="domain" description="Ketosynthase family 3 (KS3)" evidence="4">
    <location>
        <begin position="2"/>
        <end position="384"/>
    </location>
</feature>
<sequence length="384" mass="41676">MSTIISITALASISPLGNDSKTIWENYLSAEHFFSKKQLDHQETLVAVLDEASQKIVSELQHSDIKYKSLDKSVLYAMAASRKAIADAKWDKESVFGINIGSSRGATELFENHYKEYLETGKAQTLASPTTTLGNIASWVGHDLQCTGPEISHSITCSTALHALLNGVAWLRSGMVDKFLVGGSEAPLTDFTIGQMRALKIYSHSEDTYPNQALNFDKKLSSMILGEGGAVCCLEFGKKDNALAFIEGVGYATEILEHNISISAEAICFQKSMKMALADTKIEEVDAIVMHAPGTKVGDLTEYKAIQKIFGDHLPLLTTNKWKIGHTFGASGMLSVELAILMMEHNQFIGVPFAKAQIQSKPIRKVLVNAVGFGGNAVSVLLSL</sequence>
<dbReference type="InterPro" id="IPR014031">
    <property type="entry name" value="Ketoacyl_synth_C"/>
</dbReference>
<dbReference type="Gene3D" id="3.40.47.10">
    <property type="match status" value="1"/>
</dbReference>
<dbReference type="InterPro" id="IPR020841">
    <property type="entry name" value="PKS_Beta-ketoAc_synthase_dom"/>
</dbReference>
<protein>
    <submittedName>
        <fullName evidence="5">Beta-ketoacyl synthase N-terminal-like domain-containing protein</fullName>
    </submittedName>
</protein>
<evidence type="ECO:0000313" key="6">
    <source>
        <dbReference type="Proteomes" id="UP001398556"/>
    </source>
</evidence>
<proteinExistence type="inferred from homology"/>
<dbReference type="PANTHER" id="PTHR11712">
    <property type="entry name" value="POLYKETIDE SYNTHASE-RELATED"/>
    <property type="match status" value="1"/>
</dbReference>
<dbReference type="PANTHER" id="PTHR11712:SF347">
    <property type="entry name" value="BETA KETOACYL-ACYL CARRIER PROTEIN SYNTHASE"/>
    <property type="match status" value="1"/>
</dbReference>
<comment type="caution">
    <text evidence="5">The sequence shown here is derived from an EMBL/GenBank/DDBJ whole genome shotgun (WGS) entry which is preliminary data.</text>
</comment>
<dbReference type="SUPFAM" id="SSF53901">
    <property type="entry name" value="Thiolase-like"/>
    <property type="match status" value="1"/>
</dbReference>
<dbReference type="Pfam" id="PF00109">
    <property type="entry name" value="ketoacyl-synt"/>
    <property type="match status" value="1"/>
</dbReference>
<dbReference type="Pfam" id="PF02801">
    <property type="entry name" value="Ketoacyl-synt_C"/>
    <property type="match status" value="1"/>
</dbReference>
<evidence type="ECO:0000256" key="2">
    <source>
        <dbReference type="ARBA" id="ARBA00022679"/>
    </source>
</evidence>
<gene>
    <name evidence="5" type="ORF">AAEO59_06090</name>
</gene>
<evidence type="ECO:0000313" key="5">
    <source>
        <dbReference type="EMBL" id="MEL1240610.1"/>
    </source>
</evidence>
<dbReference type="PROSITE" id="PS52004">
    <property type="entry name" value="KS3_2"/>
    <property type="match status" value="1"/>
</dbReference>
<dbReference type="InterPro" id="IPR016039">
    <property type="entry name" value="Thiolase-like"/>
</dbReference>
<dbReference type="InterPro" id="IPR014030">
    <property type="entry name" value="Ketoacyl_synth_N"/>
</dbReference>
<reference evidence="5 6" key="1">
    <citation type="submission" date="2024-04" db="EMBL/GenBank/DDBJ databases">
        <title>Flavobacterium sp. DGU99 16S ribosomal RNA gene Genome sequencing and assembly.</title>
        <authorList>
            <person name="Park S."/>
        </authorList>
    </citation>
    <scope>NUCLEOTIDE SEQUENCE [LARGE SCALE GENOMIC DNA]</scope>
    <source>
        <strain evidence="5 6">DGU99</strain>
    </source>
</reference>
<dbReference type="Proteomes" id="UP001398556">
    <property type="component" value="Unassembled WGS sequence"/>
</dbReference>
<name>A0ABU9HKU9_9FLAO</name>
<evidence type="ECO:0000259" key="4">
    <source>
        <dbReference type="PROSITE" id="PS52004"/>
    </source>
</evidence>
<keyword evidence="6" id="KW-1185">Reference proteome</keyword>
<dbReference type="EMBL" id="JBBYHU010000008">
    <property type="protein sequence ID" value="MEL1240610.1"/>
    <property type="molecule type" value="Genomic_DNA"/>
</dbReference>
<dbReference type="InterPro" id="IPR000794">
    <property type="entry name" value="Beta-ketoacyl_synthase"/>
</dbReference>
<dbReference type="RefSeq" id="WP_341699849.1">
    <property type="nucleotide sequence ID" value="NZ_JBBYHU010000008.1"/>
</dbReference>
<keyword evidence="2 3" id="KW-0808">Transferase</keyword>
<organism evidence="5 6">
    <name type="scientific">Flavobacterium flavipallidum</name>
    <dbReference type="NCBI Taxonomy" id="3139140"/>
    <lineage>
        <taxon>Bacteria</taxon>
        <taxon>Pseudomonadati</taxon>
        <taxon>Bacteroidota</taxon>
        <taxon>Flavobacteriia</taxon>
        <taxon>Flavobacteriales</taxon>
        <taxon>Flavobacteriaceae</taxon>
        <taxon>Flavobacterium</taxon>
    </lineage>
</organism>
<evidence type="ECO:0000256" key="1">
    <source>
        <dbReference type="ARBA" id="ARBA00008467"/>
    </source>
</evidence>